<reference evidence="2" key="1">
    <citation type="submission" date="2020-05" db="EMBL/GenBank/DDBJ databases">
        <authorList>
            <person name="Chiriac C."/>
            <person name="Salcher M."/>
            <person name="Ghai R."/>
            <person name="Kavagutti S V."/>
        </authorList>
    </citation>
    <scope>NUCLEOTIDE SEQUENCE</scope>
</reference>
<sequence>MSVPRNITESRSGTVGSARLNGGVWQTHEIETLLDLRAGRGWACAPIAAVLGRTTRSVRYKLTRLGIELPSTKNIGSMRDDAVLREAFAAGIPIKHAAASLGIEKTSVAKVYGLFSAELKQAGSDFTPSGGYIGAREMARIVAPVCGATARAILSESRYRPAVLGRMAIARALRDRGMSMSTIARALGRNDHTTILNNLKKFDDYARAFPQLACAHEAIRAAEMAASERLAA</sequence>
<evidence type="ECO:0000313" key="2">
    <source>
        <dbReference type="EMBL" id="CAB5223029.1"/>
    </source>
</evidence>
<organism evidence="2">
    <name type="scientific">uncultured Caudovirales phage</name>
    <dbReference type="NCBI Taxonomy" id="2100421"/>
    <lineage>
        <taxon>Viruses</taxon>
        <taxon>Duplodnaviria</taxon>
        <taxon>Heunggongvirae</taxon>
        <taxon>Uroviricota</taxon>
        <taxon>Caudoviricetes</taxon>
        <taxon>Peduoviridae</taxon>
        <taxon>Maltschvirus</taxon>
        <taxon>Maltschvirus maltsch</taxon>
    </lineage>
</organism>
<dbReference type="GO" id="GO:0006270">
    <property type="term" value="P:DNA replication initiation"/>
    <property type="evidence" value="ECO:0007669"/>
    <property type="project" value="InterPro"/>
</dbReference>
<protein>
    <submittedName>
        <fullName evidence="2">Chromosomal replication initiator, DnaA C-terminal</fullName>
    </submittedName>
</protein>
<dbReference type="EMBL" id="LR798303">
    <property type="protein sequence ID" value="CAB5223029.1"/>
    <property type="molecule type" value="Genomic_DNA"/>
</dbReference>
<dbReference type="SMART" id="SM00760">
    <property type="entry name" value="Bac_DnaA_C"/>
    <property type="match status" value="1"/>
</dbReference>
<name>A0A6J7WY60_9CAUD</name>
<dbReference type="GO" id="GO:0006275">
    <property type="term" value="P:regulation of DNA replication"/>
    <property type="evidence" value="ECO:0007669"/>
    <property type="project" value="InterPro"/>
</dbReference>
<feature type="domain" description="Chromosomal replication initiator DnaA C-terminal" evidence="1">
    <location>
        <begin position="134"/>
        <end position="202"/>
    </location>
</feature>
<dbReference type="SUPFAM" id="SSF48295">
    <property type="entry name" value="TrpR-like"/>
    <property type="match status" value="1"/>
</dbReference>
<proteinExistence type="predicted"/>
<evidence type="ECO:0000259" key="1">
    <source>
        <dbReference type="SMART" id="SM00760"/>
    </source>
</evidence>
<dbReference type="Gene3D" id="1.10.1750.10">
    <property type="match status" value="1"/>
</dbReference>
<dbReference type="GO" id="GO:0005524">
    <property type="term" value="F:ATP binding"/>
    <property type="evidence" value="ECO:0007669"/>
    <property type="project" value="InterPro"/>
</dbReference>
<accession>A0A6J7WY60</accession>
<gene>
    <name evidence="2" type="ORF">UFOVP368_51</name>
</gene>
<dbReference type="InterPro" id="IPR013159">
    <property type="entry name" value="DnaA_C"/>
</dbReference>
<dbReference type="InterPro" id="IPR010921">
    <property type="entry name" value="Trp_repressor/repl_initiator"/>
</dbReference>
<dbReference type="GO" id="GO:0043565">
    <property type="term" value="F:sequence-specific DNA binding"/>
    <property type="evidence" value="ECO:0007669"/>
    <property type="project" value="InterPro"/>
</dbReference>